<keyword evidence="2" id="KW-1185">Reference proteome</keyword>
<evidence type="ECO:0000256" key="1">
    <source>
        <dbReference type="SAM" id="MobiDB-lite"/>
    </source>
</evidence>
<gene>
    <name evidence="3" type="primary">LOC116288120</name>
</gene>
<dbReference type="AlphaFoldDB" id="A0A6P8H5I0"/>
<reference evidence="3" key="1">
    <citation type="submission" date="2025-08" db="UniProtKB">
        <authorList>
            <consortium name="RefSeq"/>
        </authorList>
    </citation>
    <scope>IDENTIFICATION</scope>
</reference>
<dbReference type="GeneID" id="116288120"/>
<dbReference type="InParanoid" id="A0A6P8H5I0"/>
<proteinExistence type="predicted"/>
<sequence length="179" mass="19751">MMMMSRQSHEHSPKYVHFANGFPPKELIPAQGLSSGVNMHGGVFVGLHEEATSKLTRSQRTIPPLAKCRANYFPVKHRVSSSRYRDVANPFDAHKGTEKIGFTPQAIKRSKPKLERTSARNAHTATHIPSNPANNSNMTSKLSRQSVCPVSTLLHGNDAAPRNPSEANSRILFDVEKEG</sequence>
<name>A0A6P8H5I0_ACTTE</name>
<feature type="compositionally biased region" description="Polar residues" evidence="1">
    <location>
        <begin position="119"/>
        <end position="149"/>
    </location>
</feature>
<evidence type="ECO:0000313" key="2">
    <source>
        <dbReference type="Proteomes" id="UP000515163"/>
    </source>
</evidence>
<organism evidence="2 3">
    <name type="scientific">Actinia tenebrosa</name>
    <name type="common">Australian red waratah sea anemone</name>
    <dbReference type="NCBI Taxonomy" id="6105"/>
    <lineage>
        <taxon>Eukaryota</taxon>
        <taxon>Metazoa</taxon>
        <taxon>Cnidaria</taxon>
        <taxon>Anthozoa</taxon>
        <taxon>Hexacorallia</taxon>
        <taxon>Actiniaria</taxon>
        <taxon>Actiniidae</taxon>
        <taxon>Actinia</taxon>
    </lineage>
</organism>
<accession>A0A6P8H5I0</accession>
<dbReference type="Proteomes" id="UP000515163">
    <property type="component" value="Unplaced"/>
</dbReference>
<dbReference type="KEGG" id="aten:116288120"/>
<dbReference type="RefSeq" id="XP_031550723.1">
    <property type="nucleotide sequence ID" value="XM_031694863.1"/>
</dbReference>
<evidence type="ECO:0000313" key="3">
    <source>
        <dbReference type="RefSeq" id="XP_031550723.1"/>
    </source>
</evidence>
<protein>
    <submittedName>
        <fullName evidence="3">Uncharacterized protein LOC116288120</fullName>
    </submittedName>
</protein>
<feature type="non-terminal residue" evidence="3">
    <location>
        <position position="179"/>
    </location>
</feature>
<dbReference type="OrthoDB" id="5979228at2759"/>
<feature type="region of interest" description="Disordered" evidence="1">
    <location>
        <begin position="108"/>
        <end position="179"/>
    </location>
</feature>